<dbReference type="Pfam" id="PF12833">
    <property type="entry name" value="HTH_18"/>
    <property type="match status" value="1"/>
</dbReference>
<dbReference type="GO" id="GO:0003700">
    <property type="term" value="F:DNA-binding transcription factor activity"/>
    <property type="evidence" value="ECO:0007669"/>
    <property type="project" value="InterPro"/>
</dbReference>
<name>A0A0H3CQI7_ENTCC</name>
<dbReference type="PROSITE" id="PS01124">
    <property type="entry name" value="HTH_ARAC_FAMILY_2"/>
    <property type="match status" value="1"/>
</dbReference>
<dbReference type="EnsemblBacteria" id="ADF63520">
    <property type="protein sequence ID" value="ADF63520"/>
    <property type="gene ID" value="ECL_03986"/>
</dbReference>
<dbReference type="OrthoDB" id="5949386at2"/>
<keyword evidence="1" id="KW-0805">Transcription regulation</keyword>
<dbReference type="SUPFAM" id="SSF51182">
    <property type="entry name" value="RmlC-like cupins"/>
    <property type="match status" value="1"/>
</dbReference>
<dbReference type="SUPFAM" id="SSF46689">
    <property type="entry name" value="Homeodomain-like"/>
    <property type="match status" value="1"/>
</dbReference>
<dbReference type="InterPro" id="IPR018060">
    <property type="entry name" value="HTH_AraC"/>
</dbReference>
<sequence length="243" mass="27106">MVSTETLLHPGGYRTPWHSHRAGQLWRIATGLLVIESQQGRSVVPAKHIGWIPPGNQHAAFSESAIEGSAIYLDPACCARLPDVPALFEPDDLTHALFSRLSVAESEYDPRKLTLLLDELAVAPQVHFTLPVPTDPRLKDVVRHLLQFVDDNQTVENHARQAGMSVRTFNRRFRAQTGMNFVNWRQLARVMQAMEWLAAGKPVGWIALSCGYSSVSAFIEVFSAWTGKTPGQWALKEAPFGRR</sequence>
<keyword evidence="6" id="KW-1185">Reference proteome</keyword>
<dbReference type="InterPro" id="IPR018062">
    <property type="entry name" value="HTH_AraC-typ_CS"/>
</dbReference>
<evidence type="ECO:0000256" key="3">
    <source>
        <dbReference type="ARBA" id="ARBA00023163"/>
    </source>
</evidence>
<dbReference type="PROSITE" id="PS00041">
    <property type="entry name" value="HTH_ARAC_FAMILY_1"/>
    <property type="match status" value="1"/>
</dbReference>
<dbReference type="Proteomes" id="UP000002363">
    <property type="component" value="Chromosome"/>
</dbReference>
<dbReference type="SMART" id="SM00342">
    <property type="entry name" value="HTH_ARAC"/>
    <property type="match status" value="1"/>
</dbReference>
<dbReference type="InterPro" id="IPR011051">
    <property type="entry name" value="RmlC_Cupin_sf"/>
</dbReference>
<dbReference type="CDD" id="cd06124">
    <property type="entry name" value="cupin_NimR-like_N"/>
    <property type="match status" value="1"/>
</dbReference>
<evidence type="ECO:0000313" key="5">
    <source>
        <dbReference type="EMBL" id="ADF63520.1"/>
    </source>
</evidence>
<dbReference type="eggNOG" id="COG2207">
    <property type="taxonomic scope" value="Bacteria"/>
</dbReference>
<keyword evidence="2 5" id="KW-0238">DNA-binding</keyword>
<dbReference type="InterPro" id="IPR014710">
    <property type="entry name" value="RmlC-like_jellyroll"/>
</dbReference>
<dbReference type="RefSeq" id="WP_013098392.1">
    <property type="nucleotide sequence ID" value="NC_014121.1"/>
</dbReference>
<dbReference type="STRING" id="716541.ECL_03986"/>
<dbReference type="HOGENOM" id="CLU_000445_87_0_6"/>
<gene>
    <name evidence="5" type="ordered locus">ECL_03986</name>
</gene>
<dbReference type="PANTHER" id="PTHR11019">
    <property type="entry name" value="HTH-TYPE TRANSCRIPTIONAL REGULATOR NIMR"/>
    <property type="match status" value="1"/>
</dbReference>
<dbReference type="KEGG" id="enc:ECL_03986"/>
<dbReference type="InterPro" id="IPR009057">
    <property type="entry name" value="Homeodomain-like_sf"/>
</dbReference>
<protein>
    <submittedName>
        <fullName evidence="5">AraC-type DNA-binding domain-containing protein</fullName>
    </submittedName>
</protein>
<accession>A0A0H3CQI7</accession>
<feature type="domain" description="HTH araC/xylS-type" evidence="4">
    <location>
        <begin position="139"/>
        <end position="236"/>
    </location>
</feature>
<dbReference type="Gene3D" id="2.60.120.10">
    <property type="entry name" value="Jelly Rolls"/>
    <property type="match status" value="1"/>
</dbReference>
<organism evidence="5 6">
    <name type="scientific">Enterobacter cloacae subsp. cloacae (strain ATCC 13047 / DSM 30054 / NBRC 13535 / NCTC 10005 / WDCM 00083 / NCDC 279-56)</name>
    <dbReference type="NCBI Taxonomy" id="716541"/>
    <lineage>
        <taxon>Bacteria</taxon>
        <taxon>Pseudomonadati</taxon>
        <taxon>Pseudomonadota</taxon>
        <taxon>Gammaproteobacteria</taxon>
        <taxon>Enterobacterales</taxon>
        <taxon>Enterobacteriaceae</taxon>
        <taxon>Enterobacter</taxon>
        <taxon>Enterobacter cloacae complex</taxon>
    </lineage>
</organism>
<evidence type="ECO:0000259" key="4">
    <source>
        <dbReference type="PROSITE" id="PS01124"/>
    </source>
</evidence>
<reference evidence="5 6" key="1">
    <citation type="journal article" date="2010" name="J. Bacteriol.">
        <title>Complete genome sequence of Enterobacter cloacae subsp. cloacae type strain ATCC 13047.</title>
        <authorList>
            <person name="Ren Y."/>
            <person name="Ren Y."/>
            <person name="Zhou Z."/>
            <person name="Guo X."/>
            <person name="Li Y."/>
            <person name="Feng L."/>
            <person name="Wang L."/>
        </authorList>
    </citation>
    <scope>NUCLEOTIDE SEQUENCE [LARGE SCALE GENOMIC DNA]</scope>
    <source>
        <strain evidence="6">ATCC 13047 / DSM 30054 / NBRC 13535 / NCTC 10005 / WDCM 00083 / NCDC 279-56</strain>
    </source>
</reference>
<dbReference type="PATRIC" id="fig|716541.4.peg.4139"/>
<dbReference type="GO" id="GO:0043565">
    <property type="term" value="F:sequence-specific DNA binding"/>
    <property type="evidence" value="ECO:0007669"/>
    <property type="project" value="InterPro"/>
</dbReference>
<dbReference type="PANTHER" id="PTHR11019:SF159">
    <property type="entry name" value="TRANSCRIPTIONAL REGULATOR-RELATED"/>
    <property type="match status" value="1"/>
</dbReference>
<dbReference type="Gene3D" id="1.10.10.60">
    <property type="entry name" value="Homeodomain-like"/>
    <property type="match status" value="2"/>
</dbReference>
<dbReference type="EMBL" id="CP001918">
    <property type="protein sequence ID" value="ADF63520.1"/>
    <property type="molecule type" value="Genomic_DNA"/>
</dbReference>
<keyword evidence="3" id="KW-0804">Transcription</keyword>
<evidence type="ECO:0000256" key="1">
    <source>
        <dbReference type="ARBA" id="ARBA00023015"/>
    </source>
</evidence>
<dbReference type="AlphaFoldDB" id="A0A0H3CQI7"/>
<evidence type="ECO:0000256" key="2">
    <source>
        <dbReference type="ARBA" id="ARBA00023125"/>
    </source>
</evidence>
<evidence type="ECO:0000313" key="6">
    <source>
        <dbReference type="Proteomes" id="UP000002363"/>
    </source>
</evidence>
<proteinExistence type="predicted"/>